<organism evidence="4">
    <name type="scientific">candidate division TA06 bacterium ADurb.Bin417</name>
    <dbReference type="NCBI Taxonomy" id="1852828"/>
    <lineage>
        <taxon>Bacteria</taxon>
        <taxon>Bacteria division TA06</taxon>
    </lineage>
</organism>
<dbReference type="InterPro" id="IPR003148">
    <property type="entry name" value="RCK_N"/>
</dbReference>
<dbReference type="GO" id="GO:0005886">
    <property type="term" value="C:plasma membrane"/>
    <property type="evidence" value="ECO:0007669"/>
    <property type="project" value="InterPro"/>
</dbReference>
<dbReference type="PRINTS" id="PR00335">
    <property type="entry name" value="KUPTAKETRKA"/>
</dbReference>
<keyword evidence="1" id="KW-0633">Potassium transport</keyword>
<dbReference type="PANTHER" id="PTHR43833:SF8">
    <property type="entry name" value="TRK SYSTEM POTASSIUM UPTAKE PROTEIN TRKA"/>
    <property type="match status" value="1"/>
</dbReference>
<dbReference type="PANTHER" id="PTHR43833">
    <property type="entry name" value="POTASSIUM CHANNEL PROTEIN 2-RELATED-RELATED"/>
    <property type="match status" value="1"/>
</dbReference>
<dbReference type="EMBL" id="MWAK01000392">
    <property type="protein sequence ID" value="OPZ89248.1"/>
    <property type="molecule type" value="Genomic_DNA"/>
</dbReference>
<reference evidence="4" key="1">
    <citation type="submission" date="2017-02" db="EMBL/GenBank/DDBJ databases">
        <title>Delving into the versatile metabolic prowess of the omnipresent phylum Bacteroidetes.</title>
        <authorList>
            <person name="Nobu M.K."/>
            <person name="Mei R."/>
            <person name="Narihiro T."/>
            <person name="Kuroda K."/>
            <person name="Liu W.-T."/>
        </authorList>
    </citation>
    <scope>NUCLEOTIDE SEQUENCE</scope>
    <source>
        <strain evidence="4">ADurb.Bin417</strain>
    </source>
</reference>
<dbReference type="AlphaFoldDB" id="A0A1V5M7P0"/>
<evidence type="ECO:0000256" key="1">
    <source>
        <dbReference type="ARBA" id="ARBA00022538"/>
    </source>
</evidence>
<dbReference type="Pfam" id="PF02254">
    <property type="entry name" value="TrkA_N"/>
    <property type="match status" value="1"/>
</dbReference>
<evidence type="ECO:0000259" key="3">
    <source>
        <dbReference type="PROSITE" id="PS51201"/>
    </source>
</evidence>
<dbReference type="GO" id="GO:0015079">
    <property type="term" value="F:potassium ion transmembrane transporter activity"/>
    <property type="evidence" value="ECO:0007669"/>
    <property type="project" value="InterPro"/>
</dbReference>
<name>A0A1V5M7P0_UNCT6</name>
<evidence type="ECO:0000313" key="4">
    <source>
        <dbReference type="EMBL" id="OPZ89248.1"/>
    </source>
</evidence>
<keyword evidence="1" id="KW-0813">Transport</keyword>
<dbReference type="Gene3D" id="3.40.50.720">
    <property type="entry name" value="NAD(P)-binding Rossmann-like Domain"/>
    <property type="match status" value="1"/>
</dbReference>
<dbReference type="PROSITE" id="PS51201">
    <property type="entry name" value="RCK_N"/>
    <property type="match status" value="1"/>
</dbReference>
<gene>
    <name evidence="4" type="primary">trkA</name>
    <name evidence="4" type="ORF">BWY73_01541</name>
</gene>
<keyword evidence="2" id="KW-0630">Potassium</keyword>
<dbReference type="InterPro" id="IPR036291">
    <property type="entry name" value="NAD(P)-bd_dom_sf"/>
</dbReference>
<dbReference type="InterPro" id="IPR050721">
    <property type="entry name" value="Trk_Ktr_HKT_K-transport"/>
</dbReference>
<sequence>MYIIIVGCSRVGIDLAQALDSEGHNVVVIDRNQESLARLGRSFSGLLISGNGYEPEVLREAGIEKADALLAVTDNDNTNLVTTQVARKLFGKEKVLARIYDPVRAETFQKMAVDTVSETTLVSEAFRKLLFDK</sequence>
<evidence type="ECO:0000256" key="2">
    <source>
        <dbReference type="ARBA" id="ARBA00022958"/>
    </source>
</evidence>
<dbReference type="Proteomes" id="UP000485484">
    <property type="component" value="Unassembled WGS sequence"/>
</dbReference>
<feature type="domain" description="RCK N-terminal" evidence="3">
    <location>
        <begin position="1"/>
        <end position="117"/>
    </location>
</feature>
<dbReference type="SUPFAM" id="SSF51735">
    <property type="entry name" value="NAD(P)-binding Rossmann-fold domains"/>
    <property type="match status" value="1"/>
</dbReference>
<keyword evidence="1" id="KW-0406">Ion transport</keyword>
<proteinExistence type="predicted"/>
<comment type="caution">
    <text evidence="4">The sequence shown here is derived from an EMBL/GenBank/DDBJ whole genome shotgun (WGS) entry which is preliminary data.</text>
</comment>
<protein>
    <submittedName>
        <fullName evidence="4">Trk system potassium uptake protein TrkA</fullName>
    </submittedName>
</protein>
<accession>A0A1V5M7P0</accession>
<dbReference type="InterPro" id="IPR006036">
    <property type="entry name" value="K_uptake_TrkA"/>
</dbReference>